<evidence type="ECO:0000256" key="3">
    <source>
        <dbReference type="ARBA" id="ARBA00022741"/>
    </source>
</evidence>
<dbReference type="SUPFAM" id="SSF53613">
    <property type="entry name" value="Ribokinase-like"/>
    <property type="match status" value="1"/>
</dbReference>
<evidence type="ECO:0000256" key="4">
    <source>
        <dbReference type="ARBA" id="ARBA00022777"/>
    </source>
</evidence>
<comment type="catalytic activity">
    <reaction evidence="6 8">
        <text>beta-D-fructose 1-phosphate + ATP = beta-D-fructose 1,6-bisphosphate + ADP + H(+)</text>
        <dbReference type="Rhea" id="RHEA:14213"/>
        <dbReference type="ChEBI" id="CHEBI:15378"/>
        <dbReference type="ChEBI" id="CHEBI:30616"/>
        <dbReference type="ChEBI" id="CHEBI:32966"/>
        <dbReference type="ChEBI" id="CHEBI:138881"/>
        <dbReference type="ChEBI" id="CHEBI:456216"/>
        <dbReference type="EC" id="2.7.1.56"/>
    </reaction>
</comment>
<keyword evidence="4 8" id="KW-0418">Kinase</keyword>
<dbReference type="NCBIfam" id="TIGR03828">
    <property type="entry name" value="pfkB"/>
    <property type="match status" value="1"/>
</dbReference>
<dbReference type="Proteomes" id="UP000240509">
    <property type="component" value="Unassembled WGS sequence"/>
</dbReference>
<dbReference type="InterPro" id="IPR022463">
    <property type="entry name" value="1-PFruKinase"/>
</dbReference>
<dbReference type="CDD" id="cd01164">
    <property type="entry name" value="FruK_PfkB_like"/>
    <property type="match status" value="1"/>
</dbReference>
<dbReference type="GO" id="GO:0005524">
    <property type="term" value="F:ATP binding"/>
    <property type="evidence" value="ECO:0007669"/>
    <property type="project" value="UniProtKB-UniRule"/>
</dbReference>
<feature type="domain" description="Carbohydrate kinase PfkB" evidence="9">
    <location>
        <begin position="12"/>
        <end position="280"/>
    </location>
</feature>
<proteinExistence type="inferred from homology"/>
<keyword evidence="7" id="KW-0423">Lactose metabolism</keyword>
<dbReference type="RefSeq" id="WP_107585174.1">
    <property type="nucleotide sequence ID" value="NZ_PZJJ01000016.1"/>
</dbReference>
<comment type="pathway">
    <text evidence="7">Carbohydrate metabolism; D-tagatose 6-phosphate degradation; D-glyceraldehyde 3-phosphate and glycerone phosphate from D-tagatose 6-phosphate: step 1/2.</text>
</comment>
<dbReference type="GO" id="GO:0009024">
    <property type="term" value="F:tagatose-6-phosphate kinase activity"/>
    <property type="evidence" value="ECO:0007669"/>
    <property type="project" value="UniProtKB-EC"/>
</dbReference>
<dbReference type="OrthoDB" id="9801219at2"/>
<comment type="catalytic activity">
    <reaction evidence="7">
        <text>D-tagatofuranose 6-phosphate + ATP = D-tagatofuranose 1,6-bisphosphate + ADP + H(+)</text>
        <dbReference type="Rhea" id="RHEA:12420"/>
        <dbReference type="ChEBI" id="CHEBI:15378"/>
        <dbReference type="ChEBI" id="CHEBI:30616"/>
        <dbReference type="ChEBI" id="CHEBI:58694"/>
        <dbReference type="ChEBI" id="CHEBI:58695"/>
        <dbReference type="ChEBI" id="CHEBI:456216"/>
        <dbReference type="EC" id="2.7.1.144"/>
    </reaction>
</comment>
<protein>
    <recommendedName>
        <fullName evidence="7">Tagatose-6-phosphate kinase</fullName>
        <ecNumber evidence="7">2.7.1.144</ecNumber>
    </recommendedName>
</protein>
<dbReference type="GO" id="GO:0016052">
    <property type="term" value="P:carbohydrate catabolic process"/>
    <property type="evidence" value="ECO:0007669"/>
    <property type="project" value="UniProtKB-ARBA"/>
</dbReference>
<evidence type="ECO:0000313" key="11">
    <source>
        <dbReference type="Proteomes" id="UP000240509"/>
    </source>
</evidence>
<dbReference type="GO" id="GO:0044281">
    <property type="term" value="P:small molecule metabolic process"/>
    <property type="evidence" value="ECO:0007669"/>
    <property type="project" value="UniProtKB-ARBA"/>
</dbReference>
<dbReference type="GO" id="GO:2001059">
    <property type="term" value="P:D-tagatose 6-phosphate catabolic process"/>
    <property type="evidence" value="ECO:0007669"/>
    <property type="project" value="UniProtKB-UniPathway"/>
</dbReference>
<dbReference type="InterPro" id="IPR011611">
    <property type="entry name" value="PfkB_dom"/>
</dbReference>
<dbReference type="PIRSF" id="PIRSF000535">
    <property type="entry name" value="1PFK/6PFK/LacC"/>
    <property type="match status" value="1"/>
</dbReference>
<name>A0A2T4U5E0_9BACI</name>
<dbReference type="PANTHER" id="PTHR46566">
    <property type="entry name" value="1-PHOSPHOFRUCTOKINASE-RELATED"/>
    <property type="match status" value="1"/>
</dbReference>
<dbReference type="GO" id="GO:0005988">
    <property type="term" value="P:lactose metabolic process"/>
    <property type="evidence" value="ECO:0007669"/>
    <property type="project" value="UniProtKB-KW"/>
</dbReference>
<dbReference type="EMBL" id="PZJJ01000016">
    <property type="protein sequence ID" value="PTL38609.1"/>
    <property type="molecule type" value="Genomic_DNA"/>
</dbReference>
<evidence type="ECO:0000256" key="8">
    <source>
        <dbReference type="RuleBase" id="RU369061"/>
    </source>
</evidence>
<dbReference type="AlphaFoldDB" id="A0A2T4U5E0"/>
<dbReference type="InterPro" id="IPR017583">
    <property type="entry name" value="Tagatose/fructose_Pkinase"/>
</dbReference>
<dbReference type="EC" id="2.7.1.144" evidence="7"/>
<dbReference type="UniPathway" id="UPA00704">
    <property type="reaction ID" value="UER00715"/>
</dbReference>
<keyword evidence="3 7" id="KW-0547">Nucleotide-binding</keyword>
<dbReference type="InterPro" id="IPR029056">
    <property type="entry name" value="Ribokinase-like"/>
</dbReference>
<accession>A0A2T4U5E0</accession>
<reference evidence="10 11" key="1">
    <citation type="submission" date="2018-03" db="EMBL/GenBank/DDBJ databases">
        <title>Alkalicoccus saliphilus sp. nov., isolated from a mineral pool.</title>
        <authorList>
            <person name="Zhao B."/>
        </authorList>
    </citation>
    <scope>NUCLEOTIDE SEQUENCE [LARGE SCALE GENOMIC DNA]</scope>
    <source>
        <strain evidence="10 11">6AG</strain>
    </source>
</reference>
<dbReference type="GO" id="GO:0008662">
    <property type="term" value="F:1-phosphofructokinase activity"/>
    <property type="evidence" value="ECO:0007669"/>
    <property type="project" value="UniProtKB-UniRule"/>
</dbReference>
<evidence type="ECO:0000256" key="5">
    <source>
        <dbReference type="ARBA" id="ARBA00022840"/>
    </source>
</evidence>
<evidence type="ECO:0000256" key="6">
    <source>
        <dbReference type="ARBA" id="ARBA00047745"/>
    </source>
</evidence>
<dbReference type="Pfam" id="PF00294">
    <property type="entry name" value="PfkB"/>
    <property type="match status" value="1"/>
</dbReference>
<comment type="caution">
    <text evidence="10">The sequence shown here is derived from an EMBL/GenBank/DDBJ whole genome shotgun (WGS) entry which is preliminary data.</text>
</comment>
<dbReference type="InterPro" id="IPR002173">
    <property type="entry name" value="Carboh/pur_kinase_PfkB_CS"/>
</dbReference>
<comment type="similarity">
    <text evidence="7">Belongs to the carbohydrate kinase PfkB family. LacC subfamily.</text>
</comment>
<comment type="function">
    <text evidence="8">Catalyzes the ATP-dependent phosphorylation of fructose-l-phosphate to fructose-l,6-bisphosphate.</text>
</comment>
<evidence type="ECO:0000256" key="2">
    <source>
        <dbReference type="ARBA" id="ARBA00022679"/>
    </source>
</evidence>
<sequence>MIYTVTLNPSIDYLVTVDDFHFGATNRADEQHIVPGGKGINVSKVLASFGLSSRLFGFTAGFTGDFIESELKVQGLQTDFIRVNGTTRINVKLKTDTETEINGRSPVVEEKHLQQLAGQIASLSEGDTLVLSGSLPKSLPADTYRKLTEEAFRNGIRTVVDTSGAPLRESLQAAPFLIKPNIAELEALYGEKAENEQDVIRLAEKAVEEGAEHVLVSRGGYPALLVTKDNVYTASVPTGEVRNSVGAGDSMVAGFLYGLEQQHDIKKAFQYSIAFGSATAFSLKFAEKESMEKLLPAIHITHEKKGEVT</sequence>
<dbReference type="GO" id="GO:0005829">
    <property type="term" value="C:cytosol"/>
    <property type="evidence" value="ECO:0007669"/>
    <property type="project" value="TreeGrafter"/>
</dbReference>
<keyword evidence="11" id="KW-1185">Reference proteome</keyword>
<evidence type="ECO:0000259" key="9">
    <source>
        <dbReference type="Pfam" id="PF00294"/>
    </source>
</evidence>
<dbReference type="Gene3D" id="3.40.1190.20">
    <property type="match status" value="1"/>
</dbReference>
<evidence type="ECO:0000256" key="7">
    <source>
        <dbReference type="PIRNR" id="PIRNR000535"/>
    </source>
</evidence>
<dbReference type="NCBIfam" id="TIGR03168">
    <property type="entry name" value="1-PFK"/>
    <property type="match status" value="1"/>
</dbReference>
<gene>
    <name evidence="10" type="primary">pfkB</name>
    <name evidence="10" type="ORF">C6Y45_10520</name>
</gene>
<dbReference type="PROSITE" id="PS00584">
    <property type="entry name" value="PFKB_KINASES_2"/>
    <property type="match status" value="1"/>
</dbReference>
<comment type="similarity">
    <text evidence="1">Belongs to the carbohydrate kinase pfkB family.</text>
</comment>
<evidence type="ECO:0000313" key="10">
    <source>
        <dbReference type="EMBL" id="PTL38609.1"/>
    </source>
</evidence>
<keyword evidence="5 7" id="KW-0067">ATP-binding</keyword>
<dbReference type="PANTHER" id="PTHR46566:SF1">
    <property type="entry name" value="1-PHOSPHOFRUCTOKINASE"/>
    <property type="match status" value="1"/>
</dbReference>
<evidence type="ECO:0000256" key="1">
    <source>
        <dbReference type="ARBA" id="ARBA00005380"/>
    </source>
</evidence>
<keyword evidence="2 7" id="KW-0808">Transferase</keyword>
<organism evidence="10 11">
    <name type="scientific">Alkalicoccus saliphilus</name>
    <dbReference type="NCBI Taxonomy" id="200989"/>
    <lineage>
        <taxon>Bacteria</taxon>
        <taxon>Bacillati</taxon>
        <taxon>Bacillota</taxon>
        <taxon>Bacilli</taxon>
        <taxon>Bacillales</taxon>
        <taxon>Bacillaceae</taxon>
        <taxon>Alkalicoccus</taxon>
    </lineage>
</organism>
<dbReference type="FunFam" id="3.40.1190.20:FF:000001">
    <property type="entry name" value="Phosphofructokinase"/>
    <property type="match status" value="1"/>
</dbReference>